<dbReference type="EMBL" id="AWSO01000534">
    <property type="protein sequence ID" value="ESK89666.1"/>
    <property type="molecule type" value="Genomic_DNA"/>
</dbReference>
<gene>
    <name evidence="8" type="ORF">Moror_8606</name>
</gene>
<protein>
    <recommendedName>
        <fullName evidence="5 7">5-formyltetrahydrofolate cyclo-ligase</fullName>
        <ecNumber evidence="5 7">6.3.3.2</ecNumber>
    </recommendedName>
</protein>
<dbReference type="InterPro" id="IPR024185">
    <property type="entry name" value="FTHF_cligase-like_sf"/>
</dbReference>
<evidence type="ECO:0000256" key="3">
    <source>
        <dbReference type="ARBA" id="ARBA00022840"/>
    </source>
</evidence>
<accession>V2XA66</accession>
<comment type="similarity">
    <text evidence="1 7">Belongs to the 5-formyltetrahydrofolate cyclo-ligase family.</text>
</comment>
<dbReference type="GO" id="GO:0035999">
    <property type="term" value="P:tetrahydrofolate interconversion"/>
    <property type="evidence" value="ECO:0007669"/>
    <property type="project" value="TreeGrafter"/>
</dbReference>
<evidence type="ECO:0000256" key="1">
    <source>
        <dbReference type="ARBA" id="ARBA00010638"/>
    </source>
</evidence>
<feature type="binding site" evidence="6">
    <location>
        <begin position="12"/>
        <end position="16"/>
    </location>
    <ligand>
        <name>ATP</name>
        <dbReference type="ChEBI" id="CHEBI:30616"/>
    </ligand>
</feature>
<dbReference type="AlphaFoldDB" id="V2XA66"/>
<dbReference type="PANTHER" id="PTHR23407:SF1">
    <property type="entry name" value="5-FORMYLTETRAHYDROFOLATE CYCLO-LIGASE"/>
    <property type="match status" value="1"/>
</dbReference>
<dbReference type="FunFam" id="3.40.50.10420:FF:000007">
    <property type="entry name" value="5-formyltetrahydrofolate cyclo-ligase"/>
    <property type="match status" value="1"/>
</dbReference>
<feature type="binding site" evidence="6">
    <location>
        <position position="58"/>
    </location>
    <ligand>
        <name>substrate</name>
    </ligand>
</feature>
<dbReference type="EC" id="6.3.3.2" evidence="5 7"/>
<name>V2XA66_MONRO</name>
<dbReference type="NCBIfam" id="TIGR02727">
    <property type="entry name" value="MTHFS_bact"/>
    <property type="match status" value="1"/>
</dbReference>
<sequence>MLASSTALNAQKKSLRKSIGIVLRGLTSSNINEQSTAVTSKVLALKSFQEAQNICCYLNMPSGELDTSSIVNTILESGKNLFVPKIEEGNRMQFVRIYNQNDLNTLPRGLWGIKEPTTHYNGESRDNVLDTRLDMILVPGVAFDRSMSRLGHGKGYYDRYLSTYTALGKPRPLLVALSLREQIVDEVPVDETDWKMDMILTPDESLGNCT</sequence>
<keyword evidence="7" id="KW-0479">Metal-binding</keyword>
<evidence type="ECO:0000256" key="5">
    <source>
        <dbReference type="ARBA" id="ARBA00038966"/>
    </source>
</evidence>
<evidence type="ECO:0000256" key="2">
    <source>
        <dbReference type="ARBA" id="ARBA00022741"/>
    </source>
</evidence>
<dbReference type="GO" id="GO:0005739">
    <property type="term" value="C:mitochondrion"/>
    <property type="evidence" value="ECO:0007669"/>
    <property type="project" value="TreeGrafter"/>
</dbReference>
<dbReference type="GO" id="GO:0009396">
    <property type="term" value="P:folic acid-containing compound biosynthetic process"/>
    <property type="evidence" value="ECO:0007669"/>
    <property type="project" value="TreeGrafter"/>
</dbReference>
<comment type="cofactor">
    <cofactor evidence="7">
        <name>Mg(2+)</name>
        <dbReference type="ChEBI" id="CHEBI:18420"/>
    </cofactor>
</comment>
<dbReference type="GO" id="GO:0030272">
    <property type="term" value="F:5-formyltetrahydrofolate cyclo-ligase activity"/>
    <property type="evidence" value="ECO:0007669"/>
    <property type="project" value="UniProtKB-EC"/>
</dbReference>
<dbReference type="KEGG" id="mrr:Moror_8606"/>
<reference evidence="8 9" key="1">
    <citation type="journal article" date="2014" name="BMC Genomics">
        <title>Genome and secretome analysis of the hemibiotrophic fungal pathogen, Moniliophthora roreri, which causes frosty pod rot disease of cacao: mechanisms of the biotrophic and necrotrophic phases.</title>
        <authorList>
            <person name="Meinhardt L.W."/>
            <person name="Costa G.G.L."/>
            <person name="Thomazella D.P.T."/>
            <person name="Teixeira P.J.P.L."/>
            <person name="Carazzolle M.F."/>
            <person name="Schuster S.C."/>
            <person name="Carlson J.E."/>
            <person name="Guiltinan M.J."/>
            <person name="Mieczkowski P."/>
            <person name="Farmer A."/>
            <person name="Ramaraj T."/>
            <person name="Crozier J."/>
            <person name="Davis R.E."/>
            <person name="Shao J."/>
            <person name="Melnick R.L."/>
            <person name="Pereira G.A.G."/>
            <person name="Bailey B.A."/>
        </authorList>
    </citation>
    <scope>NUCLEOTIDE SEQUENCE [LARGE SCALE GENOMIC DNA]</scope>
    <source>
        <strain evidence="8 9">MCA 2997</strain>
    </source>
</reference>
<keyword evidence="3 6" id="KW-0067">ATP-binding</keyword>
<dbReference type="OrthoDB" id="2015992at2759"/>
<evidence type="ECO:0000256" key="4">
    <source>
        <dbReference type="ARBA" id="ARBA00036539"/>
    </source>
</evidence>
<evidence type="ECO:0000313" key="8">
    <source>
        <dbReference type="EMBL" id="ESK89666.1"/>
    </source>
</evidence>
<organism evidence="8 9">
    <name type="scientific">Moniliophthora roreri (strain MCA 2997)</name>
    <name type="common">Cocoa frosty pod rot fungus</name>
    <name type="synonym">Crinipellis roreri</name>
    <dbReference type="NCBI Taxonomy" id="1381753"/>
    <lineage>
        <taxon>Eukaryota</taxon>
        <taxon>Fungi</taxon>
        <taxon>Dikarya</taxon>
        <taxon>Basidiomycota</taxon>
        <taxon>Agaricomycotina</taxon>
        <taxon>Agaricomycetes</taxon>
        <taxon>Agaricomycetidae</taxon>
        <taxon>Agaricales</taxon>
        <taxon>Marasmiineae</taxon>
        <taxon>Marasmiaceae</taxon>
        <taxon>Moniliophthora</taxon>
    </lineage>
</organism>
<dbReference type="GO" id="GO:0005524">
    <property type="term" value="F:ATP binding"/>
    <property type="evidence" value="ECO:0007669"/>
    <property type="project" value="UniProtKB-KW"/>
</dbReference>
<proteinExistence type="inferred from homology"/>
<dbReference type="Proteomes" id="UP000017559">
    <property type="component" value="Unassembled WGS sequence"/>
</dbReference>
<dbReference type="HOGENOM" id="CLU_066245_2_1_1"/>
<keyword evidence="7" id="KW-0460">Magnesium</keyword>
<evidence type="ECO:0000313" key="9">
    <source>
        <dbReference type="Proteomes" id="UP000017559"/>
    </source>
</evidence>
<dbReference type="Gene3D" id="3.40.50.10420">
    <property type="entry name" value="NagB/RpiA/CoA transferase-like"/>
    <property type="match status" value="1"/>
</dbReference>
<evidence type="ECO:0000256" key="6">
    <source>
        <dbReference type="PIRSR" id="PIRSR006806-1"/>
    </source>
</evidence>
<dbReference type="GO" id="GO:0046872">
    <property type="term" value="F:metal ion binding"/>
    <property type="evidence" value="ECO:0007669"/>
    <property type="project" value="UniProtKB-KW"/>
</dbReference>
<keyword evidence="9" id="KW-1185">Reference proteome</keyword>
<dbReference type="STRING" id="1381753.V2XA66"/>
<dbReference type="InterPro" id="IPR037171">
    <property type="entry name" value="NagB/RpiA_transferase-like"/>
</dbReference>
<dbReference type="Pfam" id="PF01812">
    <property type="entry name" value="5-FTHF_cyc-lig"/>
    <property type="match status" value="1"/>
</dbReference>
<dbReference type="SUPFAM" id="SSF100950">
    <property type="entry name" value="NagB/RpiA/CoA transferase-like"/>
    <property type="match status" value="1"/>
</dbReference>
<dbReference type="PANTHER" id="PTHR23407">
    <property type="entry name" value="ATPASE INHIBITOR/5-FORMYLTETRAHYDROFOLATE CYCLO-LIGASE"/>
    <property type="match status" value="1"/>
</dbReference>
<dbReference type="PIRSF" id="PIRSF006806">
    <property type="entry name" value="FTHF_cligase"/>
    <property type="match status" value="1"/>
</dbReference>
<comment type="caution">
    <text evidence="8">The sequence shown here is derived from an EMBL/GenBank/DDBJ whole genome shotgun (WGS) entry which is preliminary data.</text>
</comment>
<feature type="binding site" evidence="6">
    <location>
        <begin position="149"/>
        <end position="157"/>
    </location>
    <ligand>
        <name>ATP</name>
        <dbReference type="ChEBI" id="CHEBI:30616"/>
    </ligand>
</feature>
<feature type="binding site" evidence="6">
    <location>
        <position position="64"/>
    </location>
    <ligand>
        <name>substrate</name>
    </ligand>
</feature>
<dbReference type="InterPro" id="IPR002698">
    <property type="entry name" value="FTHF_cligase"/>
</dbReference>
<comment type="catalytic activity">
    <reaction evidence="4 7">
        <text>(6S)-5-formyl-5,6,7,8-tetrahydrofolate + ATP = (6R)-5,10-methenyltetrahydrofolate + ADP + phosphate</text>
        <dbReference type="Rhea" id="RHEA:10488"/>
        <dbReference type="ChEBI" id="CHEBI:30616"/>
        <dbReference type="ChEBI" id="CHEBI:43474"/>
        <dbReference type="ChEBI" id="CHEBI:57455"/>
        <dbReference type="ChEBI" id="CHEBI:57457"/>
        <dbReference type="ChEBI" id="CHEBI:456216"/>
        <dbReference type="EC" id="6.3.3.2"/>
    </reaction>
</comment>
<keyword evidence="2 6" id="KW-0547">Nucleotide-binding</keyword>
<evidence type="ECO:0000256" key="7">
    <source>
        <dbReference type="RuleBase" id="RU361279"/>
    </source>
</evidence>